<comment type="caution">
    <text evidence="1">The sequence shown here is derived from an EMBL/GenBank/DDBJ whole genome shotgun (WGS) entry which is preliminary data.</text>
</comment>
<dbReference type="Proteomes" id="UP000696294">
    <property type="component" value="Unassembled WGS sequence"/>
</dbReference>
<evidence type="ECO:0000313" key="2">
    <source>
        <dbReference type="Proteomes" id="UP000696294"/>
    </source>
</evidence>
<name>A0ABX1BN09_9ACTN</name>
<gene>
    <name evidence="1" type="ORF">HCN51_52550</name>
</gene>
<dbReference type="EMBL" id="JAATEP010000077">
    <property type="protein sequence ID" value="NJP97964.1"/>
    <property type="molecule type" value="Genomic_DNA"/>
</dbReference>
<proteinExistence type="predicted"/>
<protein>
    <submittedName>
        <fullName evidence="1">Uncharacterized protein</fullName>
    </submittedName>
</protein>
<reference evidence="1 2" key="1">
    <citation type="submission" date="2020-03" db="EMBL/GenBank/DDBJ databases">
        <title>WGS of actinomycetes isolated from Thailand.</title>
        <authorList>
            <person name="Thawai C."/>
        </authorList>
    </citation>
    <scope>NUCLEOTIDE SEQUENCE [LARGE SCALE GENOMIC DNA]</scope>
    <source>
        <strain evidence="1 2">FMUSA5-5</strain>
    </source>
</reference>
<sequence>MRGFAALIERVDLARCSRPDTRAALVVSSYLESGYPCTHPQAATVVFDGCRQAYVAAREADPAVGVAREKDGIPDDCLLYLLPSAKQLTAPGWRALLERARGRLYRALARASGVDGPVSFDTPPVSAALMRHEDGRVFVWCVSQAGTEVKAAPAVRSGTLRDEHGAPVSVVELPPYGVRVLEPA</sequence>
<organism evidence="1 2">
    <name type="scientific">Nonomuraea composti</name>
    <dbReference type="NCBI Taxonomy" id="2720023"/>
    <lineage>
        <taxon>Bacteria</taxon>
        <taxon>Bacillati</taxon>
        <taxon>Actinomycetota</taxon>
        <taxon>Actinomycetes</taxon>
        <taxon>Streptosporangiales</taxon>
        <taxon>Streptosporangiaceae</taxon>
        <taxon>Nonomuraea</taxon>
    </lineage>
</organism>
<dbReference type="RefSeq" id="WP_168021016.1">
    <property type="nucleotide sequence ID" value="NZ_JAATEP010000077.1"/>
</dbReference>
<accession>A0ABX1BN09</accession>
<keyword evidence="2" id="KW-1185">Reference proteome</keyword>
<evidence type="ECO:0000313" key="1">
    <source>
        <dbReference type="EMBL" id="NJP97964.1"/>
    </source>
</evidence>